<dbReference type="InterPro" id="IPR006311">
    <property type="entry name" value="TAT_signal"/>
</dbReference>
<dbReference type="InterPro" id="IPR038404">
    <property type="entry name" value="TRAP_DctP_sf"/>
</dbReference>
<dbReference type="InterPro" id="IPR018389">
    <property type="entry name" value="DctP_fam"/>
</dbReference>
<dbReference type="NCBIfam" id="NF037995">
    <property type="entry name" value="TRAP_S1"/>
    <property type="match status" value="1"/>
</dbReference>
<dbReference type="PANTHER" id="PTHR33376:SF4">
    <property type="entry name" value="SIALIC ACID-BINDING PERIPLASMIC PROTEIN SIAP"/>
    <property type="match status" value="1"/>
</dbReference>
<dbReference type="Proteomes" id="UP000593880">
    <property type="component" value="Chromosome"/>
</dbReference>
<proteinExistence type="predicted"/>
<gene>
    <name evidence="2" type="ORF">XH86_10435</name>
</gene>
<organism evidence="2 3">
    <name type="scientific">Bradyrhizobium guangdongense</name>
    <dbReference type="NCBI Taxonomy" id="1325090"/>
    <lineage>
        <taxon>Bacteria</taxon>
        <taxon>Pseudomonadati</taxon>
        <taxon>Pseudomonadota</taxon>
        <taxon>Alphaproteobacteria</taxon>
        <taxon>Hyphomicrobiales</taxon>
        <taxon>Nitrobacteraceae</taxon>
        <taxon>Bradyrhizobium</taxon>
    </lineage>
</organism>
<sequence length="377" mass="40977">MPRALPAPSLWPYSLRNRPCQRARLQTRILGRETMALVPVSRRAFLRSSTGVTAGFVLSPAIIGRAEAATLKLKCSSSLPNDPKFANGRVYYDNLVKNLKGNGLGEQVEVAFFPDNQLGQEIDVINSVKLGVIDLMVSGSSISANLVPLVGTYDLGFLFSSFPQQTKAFDAGAAKPIEDALLKGSNIRIIAWAYNFGSRSVFAKKPVKTPEDLAGLKIRTLPNPVITECLRLMGAAATPLAFGEIYTALQAGVLDGLEHDPPTILASKFYETAKFYALTQHNFSPLAIYFSDATFNRMDPKLREGFLDAAKKAAADTRTHGLAVEKEALAALTEKGVTVAECDREAFKKRVAPQTENFIKARPESKAVIDIIRSTQA</sequence>
<evidence type="ECO:0000313" key="2">
    <source>
        <dbReference type="EMBL" id="QOZ63680.1"/>
    </source>
</evidence>
<dbReference type="CDD" id="cd13603">
    <property type="entry name" value="PBP2_TRAP_Siap_TeaA_like"/>
    <property type="match status" value="1"/>
</dbReference>
<accession>A0ABX6UQJ8</accession>
<keyword evidence="3" id="KW-1185">Reference proteome</keyword>
<reference evidence="2 3" key="1">
    <citation type="submission" date="2018-06" db="EMBL/GenBank/DDBJ databases">
        <title>Comparative genomics of rhizobia nodulating Arachis hypogaea in China.</title>
        <authorList>
            <person name="Li Y."/>
        </authorList>
    </citation>
    <scope>NUCLEOTIDE SEQUENCE [LARGE SCALE GENOMIC DNA]</scope>
    <source>
        <strain evidence="2 3">CCBAU 51658</strain>
    </source>
</reference>
<protein>
    <submittedName>
        <fullName evidence="2">ABC transporter substrate-binding protein</fullName>
    </submittedName>
</protein>
<dbReference type="SUPFAM" id="SSF53850">
    <property type="entry name" value="Periplasmic binding protein-like II"/>
    <property type="match status" value="1"/>
</dbReference>
<dbReference type="PANTHER" id="PTHR33376">
    <property type="match status" value="1"/>
</dbReference>
<dbReference type="Pfam" id="PF03480">
    <property type="entry name" value="DctP"/>
    <property type="match status" value="1"/>
</dbReference>
<evidence type="ECO:0000313" key="3">
    <source>
        <dbReference type="Proteomes" id="UP000593880"/>
    </source>
</evidence>
<dbReference type="Gene3D" id="3.40.190.170">
    <property type="entry name" value="Bacterial extracellular solute-binding protein, family 7"/>
    <property type="match status" value="1"/>
</dbReference>
<evidence type="ECO:0000256" key="1">
    <source>
        <dbReference type="ARBA" id="ARBA00022729"/>
    </source>
</evidence>
<dbReference type="EMBL" id="CP030057">
    <property type="protein sequence ID" value="QOZ63680.1"/>
    <property type="molecule type" value="Genomic_DNA"/>
</dbReference>
<keyword evidence="1" id="KW-0732">Signal</keyword>
<name>A0ABX6UQJ8_9BRAD</name>
<dbReference type="PROSITE" id="PS51318">
    <property type="entry name" value="TAT"/>
    <property type="match status" value="1"/>
</dbReference>